<gene>
    <name evidence="4" type="ORF">SGA01_73840</name>
</gene>
<evidence type="ECO:0000313" key="4">
    <source>
        <dbReference type="EMBL" id="GEB61779.1"/>
    </source>
</evidence>
<dbReference type="InterPro" id="IPR020568">
    <property type="entry name" value="Ribosomal_Su5_D2-typ_SF"/>
</dbReference>
<dbReference type="EMBL" id="BJMN01000067">
    <property type="protein sequence ID" value="GEB61779.1"/>
    <property type="molecule type" value="Genomic_DNA"/>
</dbReference>
<evidence type="ECO:0000256" key="1">
    <source>
        <dbReference type="ARBA" id="ARBA00022741"/>
    </source>
</evidence>
<evidence type="ECO:0000259" key="3">
    <source>
        <dbReference type="SMART" id="SM00889"/>
    </source>
</evidence>
<dbReference type="InterPro" id="IPR014721">
    <property type="entry name" value="Ribsml_uS5_D2-typ_fold_subgr"/>
</dbReference>
<proteinExistence type="predicted"/>
<organism evidence="4 5">
    <name type="scientific">Streptomyces gardneri</name>
    <dbReference type="NCBI Taxonomy" id="66892"/>
    <lineage>
        <taxon>Bacteria</taxon>
        <taxon>Bacillati</taxon>
        <taxon>Actinomycetota</taxon>
        <taxon>Actinomycetes</taxon>
        <taxon>Kitasatosporales</taxon>
        <taxon>Streptomycetaceae</taxon>
        <taxon>Streptomyces</taxon>
    </lineage>
</organism>
<dbReference type="SUPFAM" id="SSF54211">
    <property type="entry name" value="Ribosomal protein S5 domain 2-like"/>
    <property type="match status" value="1"/>
</dbReference>
<dbReference type="Proteomes" id="UP000315226">
    <property type="component" value="Unassembled WGS sequence"/>
</dbReference>
<evidence type="ECO:0000256" key="2">
    <source>
        <dbReference type="ARBA" id="ARBA00023134"/>
    </source>
</evidence>
<dbReference type="Gene3D" id="3.30.230.10">
    <property type="match status" value="1"/>
</dbReference>
<name>A0A4Y3RWU9_9ACTN</name>
<accession>A0A4Y3RWU9</accession>
<keyword evidence="5" id="KW-1185">Reference proteome</keyword>
<comment type="caution">
    <text evidence="4">The sequence shown here is derived from an EMBL/GenBank/DDBJ whole genome shotgun (WGS) entry which is preliminary data.</text>
</comment>
<sequence length="149" mass="16110">MGYRPEAGGDLRRCCEYRDPVDQKTSFPPRPLRGVRAVYARQAGCPSDFADVTVDFEPWEEGVAFESAADLAIRGDATPEELAEFRAAVADGLREELAALETGTTVAVAVVLRAMAIHAVDSHPRAFHHAGRLVVRNALSLARPAAKPK</sequence>
<dbReference type="InterPro" id="IPR005517">
    <property type="entry name" value="Transl_elong_EFG/EF2_IV"/>
</dbReference>
<dbReference type="GO" id="GO:0005525">
    <property type="term" value="F:GTP binding"/>
    <property type="evidence" value="ECO:0007669"/>
    <property type="project" value="UniProtKB-KW"/>
</dbReference>
<feature type="domain" description="Translation elongation factor EFG/EF2" evidence="3">
    <location>
        <begin position="24"/>
        <end position="143"/>
    </location>
</feature>
<reference evidence="4 5" key="1">
    <citation type="submission" date="2019-06" db="EMBL/GenBank/DDBJ databases">
        <title>Whole genome shotgun sequence of Streptomyces gardneri NBRC 12865.</title>
        <authorList>
            <person name="Hosoyama A."/>
            <person name="Uohara A."/>
            <person name="Ohji S."/>
            <person name="Ichikawa N."/>
        </authorList>
    </citation>
    <scope>NUCLEOTIDE SEQUENCE [LARGE SCALE GENOMIC DNA]</scope>
    <source>
        <strain evidence="4 5">NBRC 12865</strain>
    </source>
</reference>
<evidence type="ECO:0000313" key="5">
    <source>
        <dbReference type="Proteomes" id="UP000315226"/>
    </source>
</evidence>
<keyword evidence="1" id="KW-0547">Nucleotide-binding</keyword>
<protein>
    <recommendedName>
        <fullName evidence="3">Translation elongation factor EFG/EF2 domain-containing protein</fullName>
    </recommendedName>
</protein>
<dbReference type="Pfam" id="PF03764">
    <property type="entry name" value="EFG_IV"/>
    <property type="match status" value="1"/>
</dbReference>
<dbReference type="AlphaFoldDB" id="A0A4Y3RWU9"/>
<keyword evidence="2" id="KW-0342">GTP-binding</keyword>
<dbReference type="SMART" id="SM00889">
    <property type="entry name" value="EFG_IV"/>
    <property type="match status" value="1"/>
</dbReference>